<accession>A0ABP0H3N1</accession>
<feature type="region of interest" description="Disordered" evidence="5">
    <location>
        <begin position="172"/>
        <end position="194"/>
    </location>
</feature>
<reference evidence="7 8" key="1">
    <citation type="submission" date="2024-02" db="EMBL/GenBank/DDBJ databases">
        <authorList>
            <person name="Daric V."/>
            <person name="Darras S."/>
        </authorList>
    </citation>
    <scope>NUCLEOTIDE SEQUENCE [LARGE SCALE GENOMIC DNA]</scope>
</reference>
<proteinExistence type="predicted"/>
<organism evidence="7 8">
    <name type="scientific">Clavelina lepadiformis</name>
    <name type="common">Light-bulb sea squirt</name>
    <name type="synonym">Ascidia lepadiformis</name>
    <dbReference type="NCBI Taxonomy" id="159417"/>
    <lineage>
        <taxon>Eukaryota</taxon>
        <taxon>Metazoa</taxon>
        <taxon>Chordata</taxon>
        <taxon>Tunicata</taxon>
        <taxon>Ascidiacea</taxon>
        <taxon>Aplousobranchia</taxon>
        <taxon>Clavelinidae</taxon>
        <taxon>Clavelina</taxon>
    </lineage>
</organism>
<keyword evidence="3 6" id="KW-1133">Transmembrane helix</keyword>
<feature type="transmembrane region" description="Helical" evidence="6">
    <location>
        <begin position="143"/>
        <end position="164"/>
    </location>
</feature>
<feature type="transmembrane region" description="Helical" evidence="6">
    <location>
        <begin position="7"/>
        <end position="34"/>
    </location>
</feature>
<evidence type="ECO:0000313" key="8">
    <source>
        <dbReference type="Proteomes" id="UP001642483"/>
    </source>
</evidence>
<sequence>MRSPAATLVNLIVIIHAFLSCGLTVFSVIAPYWYDLWPELGNGGLFVYCFEDECKTLSGSVYHFIHVTRGFMIMAAAGNFLGFFVLAAATKCRRKRRIIQRVGSSFVLLGGIFAFVSLATFTVRCTDLPFLPAGLFSYSYSYVLGWVAGAVSTITGAVSFAFPLPKKCHKTENMVQPRSAPSTDETGLDRNESV</sequence>
<keyword evidence="2 6" id="KW-0812">Transmembrane</keyword>
<dbReference type="InterPro" id="IPR004031">
    <property type="entry name" value="PMP22/EMP/MP20/Claudin"/>
</dbReference>
<dbReference type="PROSITE" id="PS51257">
    <property type="entry name" value="PROKAR_LIPOPROTEIN"/>
    <property type="match status" value="1"/>
</dbReference>
<evidence type="ECO:0000256" key="2">
    <source>
        <dbReference type="ARBA" id="ARBA00022692"/>
    </source>
</evidence>
<dbReference type="InterPro" id="IPR050579">
    <property type="entry name" value="PMP-22/EMP/MP20-like"/>
</dbReference>
<dbReference type="Proteomes" id="UP001642483">
    <property type="component" value="Unassembled WGS sequence"/>
</dbReference>
<keyword evidence="4 6" id="KW-0472">Membrane</keyword>
<keyword evidence="8" id="KW-1185">Reference proteome</keyword>
<comment type="subcellular location">
    <subcellularLocation>
        <location evidence="1">Membrane</location>
        <topology evidence="1">Multi-pass membrane protein</topology>
    </subcellularLocation>
</comment>
<dbReference type="PANTHER" id="PTHR10671:SF108">
    <property type="entry name" value="CLAUDIN FAMILY PROTEIN-RELATED"/>
    <property type="match status" value="1"/>
</dbReference>
<evidence type="ECO:0000256" key="4">
    <source>
        <dbReference type="ARBA" id="ARBA00023136"/>
    </source>
</evidence>
<dbReference type="EMBL" id="CAWYQH010000174">
    <property type="protein sequence ID" value="CAK8698600.1"/>
    <property type="molecule type" value="Genomic_DNA"/>
</dbReference>
<evidence type="ECO:0000256" key="1">
    <source>
        <dbReference type="ARBA" id="ARBA00004141"/>
    </source>
</evidence>
<feature type="transmembrane region" description="Helical" evidence="6">
    <location>
        <begin position="71"/>
        <end position="90"/>
    </location>
</feature>
<dbReference type="Pfam" id="PF00822">
    <property type="entry name" value="PMP22_Claudin"/>
    <property type="match status" value="1"/>
</dbReference>
<comment type="caution">
    <text evidence="7">The sequence shown here is derived from an EMBL/GenBank/DDBJ whole genome shotgun (WGS) entry which is preliminary data.</text>
</comment>
<evidence type="ECO:0000256" key="6">
    <source>
        <dbReference type="SAM" id="Phobius"/>
    </source>
</evidence>
<feature type="compositionally biased region" description="Polar residues" evidence="5">
    <location>
        <begin position="173"/>
        <end position="185"/>
    </location>
</feature>
<feature type="transmembrane region" description="Helical" evidence="6">
    <location>
        <begin position="102"/>
        <end position="123"/>
    </location>
</feature>
<protein>
    <submittedName>
        <fullName evidence="7">Uncharacterized protein</fullName>
    </submittedName>
</protein>
<dbReference type="Gene3D" id="1.20.140.150">
    <property type="match status" value="1"/>
</dbReference>
<evidence type="ECO:0000256" key="5">
    <source>
        <dbReference type="SAM" id="MobiDB-lite"/>
    </source>
</evidence>
<evidence type="ECO:0000313" key="7">
    <source>
        <dbReference type="EMBL" id="CAK8698600.1"/>
    </source>
</evidence>
<gene>
    <name evidence="7" type="ORF">CVLEPA_LOCUS32030</name>
</gene>
<name>A0ABP0H3N1_CLALP</name>
<dbReference type="PANTHER" id="PTHR10671">
    <property type="entry name" value="EPITHELIAL MEMBRANE PROTEIN-RELATED"/>
    <property type="match status" value="1"/>
</dbReference>
<evidence type="ECO:0000256" key="3">
    <source>
        <dbReference type="ARBA" id="ARBA00022989"/>
    </source>
</evidence>